<feature type="domain" description="DNA primase/helicase Gp4 N-terminal Bacteriophage T7-like" evidence="1">
    <location>
        <begin position="32"/>
        <end position="50"/>
    </location>
</feature>
<name>A0A5Z1N0B9_SALET</name>
<sequence>MTTQTVTQISAAARGKWPVILQMLRIDVPENGRHGPCPKCGGKDRFRLDDL</sequence>
<dbReference type="GO" id="GO:0004386">
    <property type="term" value="F:helicase activity"/>
    <property type="evidence" value="ECO:0007669"/>
    <property type="project" value="InterPro"/>
</dbReference>
<gene>
    <name evidence="2" type="ORF">F3E26_15370</name>
</gene>
<dbReference type="AlphaFoldDB" id="A0A5Z1N0B9"/>
<comment type="caution">
    <text evidence="2">The sequence shown here is derived from an EMBL/GenBank/DDBJ whole genome shotgun (WGS) entry which is preliminary data.</text>
</comment>
<organism evidence="2">
    <name type="scientific">Salmonella enterica I</name>
    <dbReference type="NCBI Taxonomy" id="59201"/>
    <lineage>
        <taxon>Bacteria</taxon>
        <taxon>Pseudomonadati</taxon>
        <taxon>Pseudomonadota</taxon>
        <taxon>Gammaproteobacteria</taxon>
        <taxon>Enterobacterales</taxon>
        <taxon>Enterobacteriaceae</taxon>
        <taxon>Salmonella</taxon>
    </lineage>
</organism>
<dbReference type="GO" id="GO:0008270">
    <property type="term" value="F:zinc ion binding"/>
    <property type="evidence" value="ECO:0007669"/>
    <property type="project" value="InterPro"/>
</dbReference>
<reference evidence="2" key="1">
    <citation type="submission" date="2019-09" db="EMBL/GenBank/DDBJ databases">
        <authorList>
            <person name="Ashton P.M."/>
            <person name="Dallman T."/>
            <person name="Nair S."/>
            <person name="De Pinna E."/>
            <person name="Peters T."/>
            <person name="Grant K."/>
        </authorList>
    </citation>
    <scope>NUCLEOTIDE SEQUENCE</scope>
    <source>
        <strain evidence="2">804072</strain>
    </source>
</reference>
<dbReference type="EMBL" id="AAKTSM010000011">
    <property type="protein sequence ID" value="ECV6297003.1"/>
    <property type="molecule type" value="Genomic_DNA"/>
</dbReference>
<protein>
    <recommendedName>
        <fullName evidence="1">DNA primase/helicase Gp4 N-terminal Bacteriophage T7-like domain-containing protein</fullName>
    </recommendedName>
</protein>
<dbReference type="InterPro" id="IPR013237">
    <property type="entry name" value="Phage_T7_Gp4_N"/>
</dbReference>
<dbReference type="Pfam" id="PF08273">
    <property type="entry name" value="Zn_Ribbon_Prim"/>
    <property type="match status" value="1"/>
</dbReference>
<accession>A0A5Z1N0B9</accession>
<evidence type="ECO:0000259" key="1">
    <source>
        <dbReference type="Pfam" id="PF08273"/>
    </source>
</evidence>
<evidence type="ECO:0000313" key="2">
    <source>
        <dbReference type="EMBL" id="ECV6297003.1"/>
    </source>
</evidence>
<proteinExistence type="predicted"/>
<feature type="non-terminal residue" evidence="2">
    <location>
        <position position="51"/>
    </location>
</feature>